<evidence type="ECO:0000313" key="2">
    <source>
        <dbReference type="EMBL" id="UWQ52481.1"/>
    </source>
</evidence>
<feature type="domain" description="DUF4440" evidence="1">
    <location>
        <begin position="16"/>
        <end position="117"/>
    </location>
</feature>
<dbReference type="KEGG" id="lcae:K3721_10565"/>
<accession>A0A9Q9HDV3</accession>
<gene>
    <name evidence="2" type="ORF">K3721_10565</name>
</gene>
<proteinExistence type="predicted"/>
<dbReference type="RefSeq" id="WP_259970333.1">
    <property type="nucleotide sequence ID" value="NZ_CP081070.1"/>
</dbReference>
<name>A0A9Q9HDV3_LEICA</name>
<reference evidence="2" key="1">
    <citation type="submission" date="2021-08" db="EMBL/GenBank/DDBJ databases">
        <authorList>
            <person name="Nwanade C."/>
            <person name="Wang M."/>
            <person name="Masoudi A."/>
            <person name="Yu Z."/>
            <person name="Liu J."/>
        </authorList>
    </citation>
    <scope>NUCLEOTIDE SEQUENCE</scope>
    <source>
        <strain evidence="2">S122</strain>
    </source>
</reference>
<protein>
    <submittedName>
        <fullName evidence="2">Nuclear transport factor 2 family protein</fullName>
    </submittedName>
</protein>
<dbReference type="AlphaFoldDB" id="A0A9Q9HDV3"/>
<dbReference type="SUPFAM" id="SSF54427">
    <property type="entry name" value="NTF2-like"/>
    <property type="match status" value="1"/>
</dbReference>
<dbReference type="InterPro" id="IPR027843">
    <property type="entry name" value="DUF4440"/>
</dbReference>
<organism evidence="2 3">
    <name type="scientific">Leisingera caerulea</name>
    <name type="common">Phaeobacter caeruleus</name>
    <dbReference type="NCBI Taxonomy" id="506591"/>
    <lineage>
        <taxon>Bacteria</taxon>
        <taxon>Pseudomonadati</taxon>
        <taxon>Pseudomonadota</taxon>
        <taxon>Alphaproteobacteria</taxon>
        <taxon>Rhodobacterales</taxon>
        <taxon>Roseobacteraceae</taxon>
        <taxon>Leisingera</taxon>
    </lineage>
</organism>
<dbReference type="EMBL" id="CP081070">
    <property type="protein sequence ID" value="UWQ52481.1"/>
    <property type="molecule type" value="Genomic_DNA"/>
</dbReference>
<dbReference type="InterPro" id="IPR032710">
    <property type="entry name" value="NTF2-like_dom_sf"/>
</dbReference>
<evidence type="ECO:0000313" key="3">
    <source>
        <dbReference type="Proteomes" id="UP001058713"/>
    </source>
</evidence>
<evidence type="ECO:0000259" key="1">
    <source>
        <dbReference type="Pfam" id="PF14534"/>
    </source>
</evidence>
<sequence>MTIEILTDGPRLAEFLALETTVWEALAAGDPAADARMLTEDFLGVYPSGFSDKAGHCAQLQNGPVMADYRLSDAQLRVLTPEAVLLSYRAAYRPAGSGDWKQMLISSLWEKDKHGWRNSFSQDTPEPAG</sequence>
<dbReference type="Gene3D" id="3.10.450.50">
    <property type="match status" value="1"/>
</dbReference>
<dbReference type="Proteomes" id="UP001058713">
    <property type="component" value="Chromosome"/>
</dbReference>
<dbReference type="Pfam" id="PF14534">
    <property type="entry name" value="DUF4440"/>
    <property type="match status" value="1"/>
</dbReference>